<evidence type="ECO:0000256" key="5">
    <source>
        <dbReference type="ARBA" id="ARBA00022786"/>
    </source>
</evidence>
<feature type="region of interest" description="Disordered" evidence="9">
    <location>
        <begin position="1"/>
        <end position="119"/>
    </location>
</feature>
<dbReference type="FunFam" id="1.10.10.10:FF:000143">
    <property type="entry name" value="DDRGK domain-containing protein 1"/>
    <property type="match status" value="1"/>
</dbReference>
<evidence type="ECO:0000256" key="4">
    <source>
        <dbReference type="ARBA" id="ARBA00022692"/>
    </source>
</evidence>
<keyword evidence="6" id="KW-0256">Endoplasmic reticulum</keyword>
<dbReference type="Pfam" id="PF09756">
    <property type="entry name" value="DDRGK"/>
    <property type="match status" value="1"/>
</dbReference>
<organism evidence="10 11">
    <name type="scientific">Mesorhabditis spiculigera</name>
    <dbReference type="NCBI Taxonomy" id="96644"/>
    <lineage>
        <taxon>Eukaryota</taxon>
        <taxon>Metazoa</taxon>
        <taxon>Ecdysozoa</taxon>
        <taxon>Nematoda</taxon>
        <taxon>Chromadorea</taxon>
        <taxon>Rhabditida</taxon>
        <taxon>Rhabditina</taxon>
        <taxon>Rhabditomorpha</taxon>
        <taxon>Rhabditoidea</taxon>
        <taxon>Rhabditidae</taxon>
        <taxon>Mesorhabditinae</taxon>
        <taxon>Mesorhabditis</taxon>
    </lineage>
</organism>
<dbReference type="EMBL" id="CATQJA010002664">
    <property type="protein sequence ID" value="CAJ0582015.1"/>
    <property type="molecule type" value="Genomic_DNA"/>
</dbReference>
<feature type="compositionally biased region" description="Basic and acidic residues" evidence="9">
    <location>
        <begin position="73"/>
        <end position="119"/>
    </location>
</feature>
<dbReference type="Proteomes" id="UP001177023">
    <property type="component" value="Unassembled WGS sequence"/>
</dbReference>
<dbReference type="InterPro" id="IPR036388">
    <property type="entry name" value="WH-like_DNA-bd_sf"/>
</dbReference>
<keyword evidence="7" id="KW-1133">Transmembrane helix</keyword>
<accession>A0AA36D6Z4</accession>
<gene>
    <name evidence="10" type="ORF">MSPICULIGERA_LOCUS20158</name>
</gene>
<dbReference type="GO" id="GO:0005789">
    <property type="term" value="C:endoplasmic reticulum membrane"/>
    <property type="evidence" value="ECO:0007669"/>
    <property type="project" value="UniProtKB-SubCell"/>
</dbReference>
<dbReference type="InterPro" id="IPR036390">
    <property type="entry name" value="WH_DNA-bd_sf"/>
</dbReference>
<feature type="non-terminal residue" evidence="10">
    <location>
        <position position="256"/>
    </location>
</feature>
<reference evidence="10" key="1">
    <citation type="submission" date="2023-06" db="EMBL/GenBank/DDBJ databases">
        <authorList>
            <person name="Delattre M."/>
        </authorList>
    </citation>
    <scope>NUCLEOTIDE SEQUENCE</scope>
    <source>
        <strain evidence="10">AF72</strain>
    </source>
</reference>
<evidence type="ECO:0000313" key="11">
    <source>
        <dbReference type="Proteomes" id="UP001177023"/>
    </source>
</evidence>
<evidence type="ECO:0000256" key="2">
    <source>
        <dbReference type="ARBA" id="ARBA00009829"/>
    </source>
</evidence>
<evidence type="ECO:0000256" key="3">
    <source>
        <dbReference type="ARBA" id="ARBA00018218"/>
    </source>
</evidence>
<keyword evidence="11" id="KW-1185">Reference proteome</keyword>
<keyword evidence="8" id="KW-0472">Membrane</keyword>
<evidence type="ECO:0000256" key="1">
    <source>
        <dbReference type="ARBA" id="ARBA00004389"/>
    </source>
</evidence>
<feature type="compositionally biased region" description="Basic residues" evidence="9">
    <location>
        <begin position="18"/>
        <end position="28"/>
    </location>
</feature>
<dbReference type="InterPro" id="IPR019153">
    <property type="entry name" value="DDRGK_dom-contain"/>
</dbReference>
<comment type="caution">
    <text evidence="10">The sequence shown here is derived from an EMBL/GenBank/DDBJ whole genome shotgun (WGS) entry which is preliminary data.</text>
</comment>
<dbReference type="PANTHER" id="PTHR48176">
    <property type="entry name" value="DDRGK DOMAIN-CONTAINING PROTEIN 1"/>
    <property type="match status" value="1"/>
</dbReference>
<dbReference type="SUPFAM" id="SSF46785">
    <property type="entry name" value="Winged helix' DNA-binding domain"/>
    <property type="match status" value="1"/>
</dbReference>
<feature type="compositionally biased region" description="Acidic residues" evidence="9">
    <location>
        <begin position="43"/>
        <end position="61"/>
    </location>
</feature>
<comment type="similarity">
    <text evidence="2">Belongs to the DDRGK1 family.</text>
</comment>
<dbReference type="Gene3D" id="1.10.10.10">
    <property type="entry name" value="Winged helix-like DNA-binding domain superfamily/Winged helix DNA-binding domain"/>
    <property type="match status" value="1"/>
</dbReference>
<evidence type="ECO:0000313" key="10">
    <source>
        <dbReference type="EMBL" id="CAJ0582015.1"/>
    </source>
</evidence>
<evidence type="ECO:0000256" key="7">
    <source>
        <dbReference type="ARBA" id="ARBA00022989"/>
    </source>
</evidence>
<proteinExistence type="inferred from homology"/>
<dbReference type="GO" id="GO:0044389">
    <property type="term" value="F:ubiquitin-like protein ligase binding"/>
    <property type="evidence" value="ECO:0007669"/>
    <property type="project" value="TreeGrafter"/>
</dbReference>
<dbReference type="AlphaFoldDB" id="A0AA36D6Z4"/>
<protein>
    <recommendedName>
        <fullName evidence="3">DDRGK domain-containing protein 1</fullName>
    </recommendedName>
</protein>
<keyword evidence="4" id="KW-0812">Transmembrane</keyword>
<name>A0AA36D6Z4_9BILA</name>
<dbReference type="InterPro" id="IPR050899">
    <property type="entry name" value="DDRGK_domain-containing"/>
</dbReference>
<dbReference type="PANTHER" id="PTHR48176:SF1">
    <property type="entry name" value="DDRGK DOMAIN-CONTAINING PROTEIN 1"/>
    <property type="match status" value="1"/>
</dbReference>
<comment type="subcellular location">
    <subcellularLocation>
        <location evidence="1">Endoplasmic reticulum membrane</location>
        <topology evidence="1">Single-pass membrane protein</topology>
    </subcellularLocation>
</comment>
<dbReference type="SMART" id="SM01128">
    <property type="entry name" value="DDRGK"/>
    <property type="match status" value="1"/>
</dbReference>
<sequence>MFAQQDEDNGRQAQNVAGRRRAPMRRRVHNDDEDFVAHLQRMEDDEGDDVPDFDGLPDETEGMGKKKLAKLQAKAEKKAAREAELVEREERKKREAEKEKEREAERERERLEEEAEKERLRKVKEEREARELEEYLKLKESFVVSEEGCDAVEGEEAENLIMRFINYIKENKVVNMDELGAHFGLNAEEAVKRVKQFLENGELTGVMDDRGKFIYITEEELEAVAKFVNQRGRVTIPELATYSNRLIRLDAEANAA</sequence>
<keyword evidence="5" id="KW-0833">Ubl conjugation pathway</keyword>
<evidence type="ECO:0000256" key="9">
    <source>
        <dbReference type="SAM" id="MobiDB-lite"/>
    </source>
</evidence>
<evidence type="ECO:0000256" key="6">
    <source>
        <dbReference type="ARBA" id="ARBA00022824"/>
    </source>
</evidence>
<evidence type="ECO:0000256" key="8">
    <source>
        <dbReference type="ARBA" id="ARBA00023136"/>
    </source>
</evidence>